<feature type="region of interest" description="Disordered" evidence="1">
    <location>
        <begin position="193"/>
        <end position="212"/>
    </location>
</feature>
<accession>A0A976M4G4</accession>
<sequence length="425" mass="48060">MSLNLELHEKAIKFAERICGPNCERCKLALQENLEIRARLYCASLKRPREEPDDSEIYYDAIEFDPDFLPANFFKNSYKKFFNSTPSEVNNSYVQKSDSAKEPLTSNDPEPPAKRKKKNTLGLTRKEAQDLLDGILRRTARQQRRRQKMNYAKDPNKVKPVKYELPDYIRNQDWSTLNSVHYLESIKYLKRPGDDKQVAPEPVTTVPTDTSAEGLSNLQTNIESPTDVGPSSTLEEGVVQDTVQQPEFQLSFQDHPKDHEVKEPSAIFGSLDAISDLLQKPKEPETVEAKPRELPKVDVTPKEPQRIDTSSSEPEPKKRFNLFETTSTEKEATLSEPKKDKPFDIFHKVNLPIPQGNPLFAPKQDDSSISQPKTEGSNFIFGQSSTDAQSTSVAPPAIVFGSTQPTQLSQPREQARTRKGTRAVK</sequence>
<feature type="compositionally biased region" description="Basic and acidic residues" evidence="1">
    <location>
        <begin position="327"/>
        <end position="343"/>
    </location>
</feature>
<feature type="compositionally biased region" description="Basic and acidic residues" evidence="1">
    <location>
        <begin position="279"/>
        <end position="306"/>
    </location>
</feature>
<feature type="compositionally biased region" description="Polar residues" evidence="1">
    <location>
        <begin position="367"/>
        <end position="393"/>
    </location>
</feature>
<gene>
    <name evidence="2" type="ORF">MACJ_000693</name>
</gene>
<dbReference type="Proteomes" id="UP000244803">
    <property type="component" value="Chromosome 1"/>
</dbReference>
<feature type="compositionally biased region" description="Polar residues" evidence="1">
    <location>
        <begin position="401"/>
        <end position="412"/>
    </location>
</feature>
<dbReference type="EMBL" id="CP056065">
    <property type="protein sequence ID" value="UKJ88249.2"/>
    <property type="molecule type" value="Genomic_DNA"/>
</dbReference>
<name>A0A976M4G4_THEOR</name>
<dbReference type="OrthoDB" id="10474301at2759"/>
<dbReference type="AlphaFoldDB" id="A0A976M4G4"/>
<evidence type="ECO:0000313" key="2">
    <source>
        <dbReference type="EMBL" id="UKJ88249.2"/>
    </source>
</evidence>
<feature type="region of interest" description="Disordered" evidence="1">
    <location>
        <begin position="355"/>
        <end position="425"/>
    </location>
</feature>
<organism evidence="2 3">
    <name type="scientific">Theileria orientalis</name>
    <dbReference type="NCBI Taxonomy" id="68886"/>
    <lineage>
        <taxon>Eukaryota</taxon>
        <taxon>Sar</taxon>
        <taxon>Alveolata</taxon>
        <taxon>Apicomplexa</taxon>
        <taxon>Aconoidasida</taxon>
        <taxon>Piroplasmida</taxon>
        <taxon>Theileriidae</taxon>
        <taxon>Theileria</taxon>
    </lineage>
</organism>
<evidence type="ECO:0000313" key="3">
    <source>
        <dbReference type="Proteomes" id="UP000244803"/>
    </source>
</evidence>
<reference evidence="2" key="1">
    <citation type="submission" date="2022-07" db="EMBL/GenBank/DDBJ databases">
        <title>Evaluation of T. orientalis genome assembly methods using nanopore sequencing and analysis of variation between genomes.</title>
        <authorList>
            <person name="Yam J."/>
            <person name="Micallef M.L."/>
            <person name="Liu M."/>
            <person name="Djordjevic S.P."/>
            <person name="Bogema D.R."/>
            <person name="Jenkins C."/>
        </authorList>
    </citation>
    <scope>NUCLEOTIDE SEQUENCE</scope>
    <source>
        <strain evidence="2">Fish Creek</strain>
    </source>
</reference>
<proteinExistence type="predicted"/>
<feature type="region of interest" description="Disordered" evidence="1">
    <location>
        <begin position="278"/>
        <end position="343"/>
    </location>
</feature>
<evidence type="ECO:0000256" key="1">
    <source>
        <dbReference type="SAM" id="MobiDB-lite"/>
    </source>
</evidence>
<protein>
    <submittedName>
        <fullName evidence="2">Uncharacterized protein</fullName>
    </submittedName>
</protein>
<feature type="region of interest" description="Disordered" evidence="1">
    <location>
        <begin position="92"/>
        <end position="124"/>
    </location>
</feature>